<accession>A0A955IEC0</accession>
<evidence type="ECO:0000256" key="3">
    <source>
        <dbReference type="ARBA" id="ARBA00022840"/>
    </source>
</evidence>
<feature type="domain" description="Thymidylate kinase-like" evidence="4">
    <location>
        <begin position="10"/>
        <end position="201"/>
    </location>
</feature>
<proteinExistence type="inferred from homology"/>
<comment type="caution">
    <text evidence="5">The sequence shown here is derived from an EMBL/GenBank/DDBJ whole genome shotgun (WGS) entry which is preliminary data.</text>
</comment>
<evidence type="ECO:0000256" key="2">
    <source>
        <dbReference type="ARBA" id="ARBA00022741"/>
    </source>
</evidence>
<keyword evidence="2" id="KW-0547">Nucleotide-binding</keyword>
<evidence type="ECO:0000313" key="5">
    <source>
        <dbReference type="EMBL" id="MCA9380368.1"/>
    </source>
</evidence>
<dbReference type="Pfam" id="PF02223">
    <property type="entry name" value="Thymidylate_kin"/>
    <property type="match status" value="1"/>
</dbReference>
<sequence length="209" mass="24144">MSGKFIVIYGANNLGKTIQTRLLTKKFIDDGENILLVKYPIYTLKPTGPKINKILRDPSEKDRNIKEYDFQKLYTQNRYDFQSTLKLLLSSGFTVLAEDYLGTGIAWGVTNSIKNDGEDEKNITKLINKFENLNKGLLKPDIAILLDGERFLSGIEKKHRNEDRGNSVWDLNRRVYKKLAERYSWKSVKANQSIESVHNDIWKIILKSN</sequence>
<dbReference type="AlphaFoldDB" id="A0A955IEC0"/>
<dbReference type="EMBL" id="JAGQLL010000053">
    <property type="protein sequence ID" value="MCA9380368.1"/>
    <property type="molecule type" value="Genomic_DNA"/>
</dbReference>
<protein>
    <recommendedName>
        <fullName evidence="4">Thymidylate kinase-like domain-containing protein</fullName>
    </recommendedName>
</protein>
<dbReference type="Gene3D" id="3.40.50.300">
    <property type="entry name" value="P-loop containing nucleotide triphosphate hydrolases"/>
    <property type="match status" value="1"/>
</dbReference>
<comment type="similarity">
    <text evidence="1">Belongs to the thymidylate kinase family.</text>
</comment>
<reference evidence="5" key="2">
    <citation type="journal article" date="2021" name="Microbiome">
        <title>Successional dynamics and alternative stable states in a saline activated sludge microbial community over 9 years.</title>
        <authorList>
            <person name="Wang Y."/>
            <person name="Ye J."/>
            <person name="Ju F."/>
            <person name="Liu L."/>
            <person name="Boyd J.A."/>
            <person name="Deng Y."/>
            <person name="Parks D.H."/>
            <person name="Jiang X."/>
            <person name="Yin X."/>
            <person name="Woodcroft B.J."/>
            <person name="Tyson G.W."/>
            <person name="Hugenholtz P."/>
            <person name="Polz M.F."/>
            <person name="Zhang T."/>
        </authorList>
    </citation>
    <scope>NUCLEOTIDE SEQUENCE</scope>
    <source>
        <strain evidence="5">HKST-UBA15</strain>
    </source>
</reference>
<dbReference type="GO" id="GO:0005524">
    <property type="term" value="F:ATP binding"/>
    <property type="evidence" value="ECO:0007669"/>
    <property type="project" value="UniProtKB-KW"/>
</dbReference>
<dbReference type="InterPro" id="IPR039430">
    <property type="entry name" value="Thymidylate_kin-like_dom"/>
</dbReference>
<dbReference type="PANTHER" id="PTHR10344:SF4">
    <property type="entry name" value="UMP-CMP KINASE 2, MITOCHONDRIAL"/>
    <property type="match status" value="1"/>
</dbReference>
<evidence type="ECO:0000313" key="6">
    <source>
        <dbReference type="Proteomes" id="UP000745577"/>
    </source>
</evidence>
<organism evidence="5 6">
    <name type="scientific">Candidatus Dojkabacteria bacterium</name>
    <dbReference type="NCBI Taxonomy" id="2099670"/>
    <lineage>
        <taxon>Bacteria</taxon>
        <taxon>Candidatus Dojkabacteria</taxon>
    </lineage>
</organism>
<dbReference type="SUPFAM" id="SSF52540">
    <property type="entry name" value="P-loop containing nucleoside triphosphate hydrolases"/>
    <property type="match status" value="1"/>
</dbReference>
<reference evidence="5" key="1">
    <citation type="submission" date="2020-04" db="EMBL/GenBank/DDBJ databases">
        <authorList>
            <person name="Zhang T."/>
        </authorList>
    </citation>
    <scope>NUCLEOTIDE SEQUENCE</scope>
    <source>
        <strain evidence="5">HKST-UBA15</strain>
    </source>
</reference>
<dbReference type="Proteomes" id="UP000745577">
    <property type="component" value="Unassembled WGS sequence"/>
</dbReference>
<gene>
    <name evidence="5" type="ORF">KC675_04280</name>
</gene>
<dbReference type="InterPro" id="IPR027417">
    <property type="entry name" value="P-loop_NTPase"/>
</dbReference>
<evidence type="ECO:0000256" key="1">
    <source>
        <dbReference type="ARBA" id="ARBA00009776"/>
    </source>
</evidence>
<dbReference type="PANTHER" id="PTHR10344">
    <property type="entry name" value="THYMIDYLATE KINASE"/>
    <property type="match status" value="1"/>
</dbReference>
<dbReference type="GO" id="GO:0006235">
    <property type="term" value="P:dTTP biosynthetic process"/>
    <property type="evidence" value="ECO:0007669"/>
    <property type="project" value="TreeGrafter"/>
</dbReference>
<keyword evidence="3" id="KW-0067">ATP-binding</keyword>
<name>A0A955IEC0_9BACT</name>
<dbReference type="GO" id="GO:0006227">
    <property type="term" value="P:dUDP biosynthetic process"/>
    <property type="evidence" value="ECO:0007669"/>
    <property type="project" value="TreeGrafter"/>
</dbReference>
<dbReference type="GO" id="GO:0004798">
    <property type="term" value="F:dTMP kinase activity"/>
    <property type="evidence" value="ECO:0007669"/>
    <property type="project" value="TreeGrafter"/>
</dbReference>
<dbReference type="GO" id="GO:0006233">
    <property type="term" value="P:dTDP biosynthetic process"/>
    <property type="evidence" value="ECO:0007669"/>
    <property type="project" value="TreeGrafter"/>
</dbReference>
<dbReference type="GO" id="GO:0005737">
    <property type="term" value="C:cytoplasm"/>
    <property type="evidence" value="ECO:0007669"/>
    <property type="project" value="TreeGrafter"/>
</dbReference>
<evidence type="ECO:0000259" key="4">
    <source>
        <dbReference type="Pfam" id="PF02223"/>
    </source>
</evidence>